<dbReference type="OrthoDB" id="9997817at2759"/>
<dbReference type="HOGENOM" id="CLU_1316930_0_0_1"/>
<dbReference type="KEGG" id="tad:TRIADDRAFT_52150"/>
<dbReference type="GO" id="GO:0005737">
    <property type="term" value="C:cytoplasm"/>
    <property type="evidence" value="ECO:0007669"/>
    <property type="project" value="InterPro"/>
</dbReference>
<proteinExistence type="predicted"/>
<dbReference type="GeneID" id="6749276"/>
<dbReference type="InterPro" id="IPR036420">
    <property type="entry name" value="BRCT_dom_sf"/>
</dbReference>
<evidence type="ECO:0000313" key="2">
    <source>
        <dbReference type="EMBL" id="EDV28859.1"/>
    </source>
</evidence>
<dbReference type="Pfam" id="PF12738">
    <property type="entry name" value="PTCB-BRCT"/>
    <property type="match status" value="1"/>
</dbReference>
<dbReference type="InterPro" id="IPR049396">
    <property type="entry name" value="ECT2_BRCT0"/>
</dbReference>
<accession>B3RLW9</accession>
<protein>
    <recommendedName>
        <fullName evidence="1">BRCT domain-containing protein</fullName>
    </recommendedName>
</protein>
<dbReference type="RefSeq" id="XP_002108061.1">
    <property type="nucleotide sequence ID" value="XM_002108025.1"/>
</dbReference>
<dbReference type="STRING" id="10228.B3RLW9"/>
<dbReference type="InParanoid" id="B3RLW9"/>
<dbReference type="InterPro" id="IPR001357">
    <property type="entry name" value="BRCT_dom"/>
</dbReference>
<dbReference type="InterPro" id="IPR026817">
    <property type="entry name" value="Ect2"/>
</dbReference>
<dbReference type="PROSITE" id="PS50172">
    <property type="entry name" value="BRCT"/>
    <property type="match status" value="1"/>
</dbReference>
<dbReference type="Proteomes" id="UP000009022">
    <property type="component" value="Unassembled WGS sequence"/>
</dbReference>
<dbReference type="AlphaFoldDB" id="B3RLW9"/>
<dbReference type="SUPFAM" id="SSF52113">
    <property type="entry name" value="BRCT domain"/>
    <property type="match status" value="1"/>
</dbReference>
<dbReference type="Gene3D" id="3.40.50.10190">
    <property type="entry name" value="BRCT domain"/>
    <property type="match status" value="2"/>
</dbReference>
<organism evidence="2 3">
    <name type="scientific">Trichoplax adhaerens</name>
    <name type="common">Trichoplax reptans</name>
    <dbReference type="NCBI Taxonomy" id="10228"/>
    <lineage>
        <taxon>Eukaryota</taxon>
        <taxon>Metazoa</taxon>
        <taxon>Placozoa</taxon>
        <taxon>Uniplacotomia</taxon>
        <taxon>Trichoplacea</taxon>
        <taxon>Trichoplacidae</taxon>
        <taxon>Trichoplax</taxon>
    </lineage>
</organism>
<dbReference type="eggNOG" id="KOG3524">
    <property type="taxonomic scope" value="Eukaryota"/>
</dbReference>
<keyword evidence="3" id="KW-1185">Reference proteome</keyword>
<dbReference type="Pfam" id="PF21243">
    <property type="entry name" value="ECT2_BRCT0"/>
    <property type="match status" value="1"/>
</dbReference>
<name>B3RLW9_TRIAD</name>
<gene>
    <name evidence="2" type="ORF">TRIADDRAFT_52150</name>
</gene>
<sequence>MADVNICITGFQVASNCELDLALKKMNAVTRNCKDENEISQLLQDKSRDWFFLLDDFQGPLFDMLKLKRQRIIGPPIVLSCADSNQSLPNCIRPLYCTLLQGTILCFTGFKEKDAIAKLVNMVHFMGASIRKEMTARVTHLIANTVQGEKYRVSKYLPTTSLYYFGYDCVVMAENQMLMIDNELLAIVIHALLTNLILEFLTVDENRQQ</sequence>
<dbReference type="GO" id="GO:0005634">
    <property type="term" value="C:nucleus"/>
    <property type="evidence" value="ECO:0007669"/>
    <property type="project" value="InterPro"/>
</dbReference>
<evidence type="ECO:0000259" key="1">
    <source>
        <dbReference type="PROSITE" id="PS50172"/>
    </source>
</evidence>
<dbReference type="CTD" id="6749276"/>
<dbReference type="GO" id="GO:2000431">
    <property type="term" value="P:regulation of cytokinesis, actomyosin contractile ring assembly"/>
    <property type="evidence" value="ECO:0007669"/>
    <property type="project" value="InterPro"/>
</dbReference>
<dbReference type="PANTHER" id="PTHR16777">
    <property type="entry name" value="PROTEIN ECT2"/>
    <property type="match status" value="1"/>
</dbReference>
<dbReference type="EMBL" id="DS985241">
    <property type="protein sequence ID" value="EDV28859.1"/>
    <property type="molecule type" value="Genomic_DNA"/>
</dbReference>
<dbReference type="PANTHER" id="PTHR16777:SF2">
    <property type="entry name" value="PROTEIN ECT2"/>
    <property type="match status" value="1"/>
</dbReference>
<reference evidence="2 3" key="1">
    <citation type="journal article" date="2008" name="Nature">
        <title>The Trichoplax genome and the nature of placozoans.</title>
        <authorList>
            <person name="Srivastava M."/>
            <person name="Begovic E."/>
            <person name="Chapman J."/>
            <person name="Putnam N.H."/>
            <person name="Hellsten U."/>
            <person name="Kawashima T."/>
            <person name="Kuo A."/>
            <person name="Mitros T."/>
            <person name="Salamov A."/>
            <person name="Carpenter M.L."/>
            <person name="Signorovitch A.Y."/>
            <person name="Moreno M.A."/>
            <person name="Kamm K."/>
            <person name="Grimwood J."/>
            <person name="Schmutz J."/>
            <person name="Shapiro H."/>
            <person name="Grigoriev I.V."/>
            <person name="Buss L.W."/>
            <person name="Schierwater B."/>
            <person name="Dellaporta S.L."/>
            <person name="Rokhsar D.S."/>
        </authorList>
    </citation>
    <scope>NUCLEOTIDE SEQUENCE [LARGE SCALE GENOMIC DNA]</scope>
    <source>
        <strain evidence="2 3">Grell-BS-1999</strain>
    </source>
</reference>
<dbReference type="GO" id="GO:0005096">
    <property type="term" value="F:GTPase activator activity"/>
    <property type="evidence" value="ECO:0007669"/>
    <property type="project" value="InterPro"/>
</dbReference>
<evidence type="ECO:0000313" key="3">
    <source>
        <dbReference type="Proteomes" id="UP000009022"/>
    </source>
</evidence>
<feature type="domain" description="BRCT" evidence="1">
    <location>
        <begin position="95"/>
        <end position="152"/>
    </location>
</feature>
<dbReference type="GO" id="GO:0005085">
    <property type="term" value="F:guanyl-nucleotide exchange factor activity"/>
    <property type="evidence" value="ECO:0007669"/>
    <property type="project" value="InterPro"/>
</dbReference>